<dbReference type="NCBIfam" id="TIGR01488">
    <property type="entry name" value="HAD-SF-IB"/>
    <property type="match status" value="1"/>
</dbReference>
<name>A0A9D8Q0S2_9GAMM</name>
<dbReference type="Pfam" id="PF12710">
    <property type="entry name" value="HAD"/>
    <property type="match status" value="1"/>
</dbReference>
<accession>A0A9D8Q0S2</accession>
<dbReference type="Gene3D" id="3.90.1470.20">
    <property type="match status" value="1"/>
</dbReference>
<evidence type="ECO:0000313" key="4">
    <source>
        <dbReference type="Proteomes" id="UP000050902"/>
    </source>
</evidence>
<dbReference type="NCBIfam" id="TIGR01489">
    <property type="entry name" value="DKMTPPase-SF"/>
    <property type="match status" value="1"/>
</dbReference>
<dbReference type="Gene3D" id="3.40.50.1000">
    <property type="entry name" value="HAD superfamily/HAD-like"/>
    <property type="match status" value="1"/>
</dbReference>
<dbReference type="AlphaFoldDB" id="A0A9D8Q0S2"/>
<evidence type="ECO:0000313" key="3">
    <source>
        <dbReference type="EMBL" id="MBN8799979.1"/>
    </source>
</evidence>
<dbReference type="EMBL" id="LDJG01000025">
    <property type="protein sequence ID" value="KRG55096.1"/>
    <property type="molecule type" value="Genomic_DNA"/>
</dbReference>
<sequence>MRWTILCDFDGTVSVEDVIDSLLSEYGRPGWQQLEDDWRAGRIGSRQCMRGQVELLELDRPTLDAHLDAVRIDQGFPDFVGQAAAAGVPLRIVSDGLDHAIHRILARHGLQDLPVSANHLVARAPDRWTLESPLQAEGCGSGTCKCSFAAPGRRRDDERVLLIGDGASDFCVANRVDFVFAKHRLIEHCRAAGIPYMPITGFQDAIELLPRLLDGSLLPPAHSPLPAALPA</sequence>
<dbReference type="OrthoDB" id="9804940at2"/>
<proteinExistence type="predicted"/>
<dbReference type="SUPFAM" id="SSF56784">
    <property type="entry name" value="HAD-like"/>
    <property type="match status" value="1"/>
</dbReference>
<dbReference type="Proteomes" id="UP000664815">
    <property type="component" value="Unassembled WGS sequence"/>
</dbReference>
<evidence type="ECO:0000313" key="5">
    <source>
        <dbReference type="Proteomes" id="UP000664815"/>
    </source>
</evidence>
<protein>
    <submittedName>
        <fullName evidence="2 3">Phosphatase</fullName>
        <ecNumber evidence="3">3.1.3.-</ecNumber>
    </submittedName>
</protein>
<dbReference type="InterPro" id="IPR023214">
    <property type="entry name" value="HAD_sf"/>
</dbReference>
<keyword evidence="4" id="KW-1185">Reference proteome</keyword>
<dbReference type="EMBL" id="JAFKMG010001043">
    <property type="protein sequence ID" value="MBN8799979.1"/>
    <property type="molecule type" value="Genomic_DNA"/>
</dbReference>
<dbReference type="GO" id="GO:0016791">
    <property type="term" value="F:phosphatase activity"/>
    <property type="evidence" value="ECO:0007669"/>
    <property type="project" value="InterPro"/>
</dbReference>
<organism evidence="3 5">
    <name type="scientific">Stenotrophomonas nitritireducens</name>
    <dbReference type="NCBI Taxonomy" id="83617"/>
    <lineage>
        <taxon>Bacteria</taxon>
        <taxon>Pseudomonadati</taxon>
        <taxon>Pseudomonadota</taxon>
        <taxon>Gammaproteobacteria</taxon>
        <taxon>Lysobacterales</taxon>
        <taxon>Lysobacteraceae</taxon>
        <taxon>Stenotrophomonas</taxon>
    </lineage>
</organism>
<dbReference type="RefSeq" id="WP_055765086.1">
    <property type="nucleotide sequence ID" value="NZ_JAFKME010000005.1"/>
</dbReference>
<dbReference type="Proteomes" id="UP000050902">
    <property type="component" value="Unassembled WGS sequence"/>
</dbReference>
<evidence type="ECO:0000256" key="1">
    <source>
        <dbReference type="ARBA" id="ARBA00022801"/>
    </source>
</evidence>
<gene>
    <name evidence="2" type="ORF">ABB22_14825</name>
    <name evidence="3" type="ORF">J0H45_11625</name>
</gene>
<dbReference type="EC" id="3.1.3.-" evidence="3"/>
<dbReference type="InterPro" id="IPR036412">
    <property type="entry name" value="HAD-like_sf"/>
</dbReference>
<evidence type="ECO:0000313" key="2">
    <source>
        <dbReference type="EMBL" id="KRG55096.1"/>
    </source>
</evidence>
<dbReference type="InterPro" id="IPR006384">
    <property type="entry name" value="HAD_hydro_PyrdxlP_Pase-like"/>
</dbReference>
<keyword evidence="1 3" id="KW-0378">Hydrolase</keyword>
<reference evidence="2 4" key="1">
    <citation type="submission" date="2015-05" db="EMBL/GenBank/DDBJ databases">
        <title>Genome sequencing and analysis of members of genus Stenotrophomonas.</title>
        <authorList>
            <person name="Patil P.P."/>
            <person name="Midha S."/>
            <person name="Patil P.B."/>
        </authorList>
    </citation>
    <scope>NUCLEOTIDE SEQUENCE [LARGE SCALE GENOMIC DNA]</scope>
    <source>
        <strain evidence="2 4">DSM 12575</strain>
    </source>
</reference>
<comment type="caution">
    <text evidence="3">The sequence shown here is derived from an EMBL/GenBank/DDBJ whole genome shotgun (WGS) entry which is preliminary data.</text>
</comment>
<reference evidence="3" key="2">
    <citation type="submission" date="2021-02" db="EMBL/GenBank/DDBJ databases">
        <title>Thiocyanate and organic carbon inputs drive convergent selection for specific autotrophic Afipia and Thiobacillus strains within complex microbiomes.</title>
        <authorList>
            <person name="Huddy R.J."/>
            <person name="Sachdeva R."/>
            <person name="Kadzinga F."/>
            <person name="Kantor R.S."/>
            <person name="Harrison S.T.L."/>
            <person name="Banfield J.F."/>
        </authorList>
    </citation>
    <scope>NUCLEOTIDE SEQUENCE</scope>
    <source>
        <strain evidence="3">SCN18_10_11_15_R1_P_69_7</strain>
    </source>
</reference>